<dbReference type="SUPFAM" id="SSF54236">
    <property type="entry name" value="Ubiquitin-like"/>
    <property type="match status" value="1"/>
</dbReference>
<dbReference type="EMBL" id="ASPP01005697">
    <property type="protein sequence ID" value="ETO30058.1"/>
    <property type="molecule type" value="Genomic_DNA"/>
</dbReference>
<dbReference type="Proteomes" id="UP000023152">
    <property type="component" value="Unassembled WGS sequence"/>
</dbReference>
<keyword evidence="2" id="KW-1185">Reference proteome</keyword>
<evidence type="ECO:0000313" key="2">
    <source>
        <dbReference type="Proteomes" id="UP000023152"/>
    </source>
</evidence>
<accession>X6NVZ4</accession>
<evidence type="ECO:0000313" key="1">
    <source>
        <dbReference type="EMBL" id="ETO30058.1"/>
    </source>
</evidence>
<dbReference type="InterPro" id="IPR029071">
    <property type="entry name" value="Ubiquitin-like_domsf"/>
</dbReference>
<comment type="caution">
    <text evidence="1">The sequence shown here is derived from an EMBL/GenBank/DDBJ whole genome shotgun (WGS) entry which is preliminary data.</text>
</comment>
<name>X6NVZ4_RETFI</name>
<dbReference type="AlphaFoldDB" id="X6NVZ4"/>
<evidence type="ECO:0008006" key="3">
    <source>
        <dbReference type="Google" id="ProtNLM"/>
    </source>
</evidence>
<gene>
    <name evidence="1" type="ORF">RFI_07062</name>
</gene>
<protein>
    <recommendedName>
        <fullName evidence="3">Ubiquitin-like domain-containing protein</fullName>
    </recommendedName>
</protein>
<proteinExistence type="predicted"/>
<organism evidence="1 2">
    <name type="scientific">Reticulomyxa filosa</name>
    <dbReference type="NCBI Taxonomy" id="46433"/>
    <lineage>
        <taxon>Eukaryota</taxon>
        <taxon>Sar</taxon>
        <taxon>Rhizaria</taxon>
        <taxon>Retaria</taxon>
        <taxon>Foraminifera</taxon>
        <taxon>Monothalamids</taxon>
        <taxon>Reticulomyxidae</taxon>
        <taxon>Reticulomyxa</taxon>
    </lineage>
</organism>
<sequence>MELEQEIVALKESEQNSFLSEEITHNKLFKVTGKKREEGINKNKAKKYLSTATKFVFARSFSVFKNTSLGATKGTKRRGKGLTSLNNDDDAVQYLSEHEWDLEKTVEAVLSSKNDDQLTLADLDVEVEIEAEANGGQEGNDNASHSPKSISIQEKTLILLLLPDNTAHTFDMKASDTLWDLYARVLQSSPQLSQKNFTFVLQDGQKLQEREFDQTLENCSCVPQGSVQVFFVATISAEIYFRVKQIIVMAKCIKSYSALQ</sequence>
<reference evidence="1 2" key="1">
    <citation type="journal article" date="2013" name="Curr. Biol.">
        <title>The Genome of the Foraminiferan Reticulomyxa filosa.</title>
        <authorList>
            <person name="Glockner G."/>
            <person name="Hulsmann N."/>
            <person name="Schleicher M."/>
            <person name="Noegel A.A."/>
            <person name="Eichinger L."/>
            <person name="Gallinger C."/>
            <person name="Pawlowski J."/>
            <person name="Sierra R."/>
            <person name="Euteneuer U."/>
            <person name="Pillet L."/>
            <person name="Moustafa A."/>
            <person name="Platzer M."/>
            <person name="Groth M."/>
            <person name="Szafranski K."/>
            <person name="Schliwa M."/>
        </authorList>
    </citation>
    <scope>NUCLEOTIDE SEQUENCE [LARGE SCALE GENOMIC DNA]</scope>
</reference>